<feature type="region of interest" description="Disordered" evidence="1">
    <location>
        <begin position="216"/>
        <end position="240"/>
    </location>
</feature>
<proteinExistence type="predicted"/>
<dbReference type="PANTHER" id="PTHR20883">
    <property type="entry name" value="PHYTANOYL-COA DIOXYGENASE DOMAIN CONTAINING 1"/>
    <property type="match status" value="1"/>
</dbReference>
<organism evidence="2 3">
    <name type="scientific">Falsiroseomonas oleicola</name>
    <dbReference type="NCBI Taxonomy" id="2801474"/>
    <lineage>
        <taxon>Bacteria</taxon>
        <taxon>Pseudomonadati</taxon>
        <taxon>Pseudomonadota</taxon>
        <taxon>Alphaproteobacteria</taxon>
        <taxon>Acetobacterales</taxon>
        <taxon>Roseomonadaceae</taxon>
        <taxon>Falsiroseomonas</taxon>
    </lineage>
</organism>
<keyword evidence="3" id="KW-1185">Reference proteome</keyword>
<dbReference type="GO" id="GO:0051213">
    <property type="term" value="F:dioxygenase activity"/>
    <property type="evidence" value="ECO:0007669"/>
    <property type="project" value="UniProtKB-KW"/>
</dbReference>
<name>A0ABS6H4H3_9PROT</name>
<sequence length="240" mass="26078">MRAALLRFRRDGFAVLPGPPAALQDRLRALLGRLDRRALSPAERGRCVMESALRESQRGMALPEGRDAIFILGEPGRLHPAFSAAVAHPRVIAAVSRALGSERLAFHFANVTAKAAGFGSGIAWHRDATNRYMPSRRGAFLRAMICLDGMRPANGGTAFRPGSHRGASRPAVVPRVPRGGLVLIHARVLHGGAPNRSATPRRNLIVQWGRRDDPLVLRNRESQTGRPPTSLARPGRWLTG</sequence>
<dbReference type="InterPro" id="IPR008775">
    <property type="entry name" value="Phytyl_CoA_dOase-like"/>
</dbReference>
<accession>A0ABS6H4H3</accession>
<dbReference type="PANTHER" id="PTHR20883:SF46">
    <property type="entry name" value="PHYTANOYL-COA HYDROXYLASE"/>
    <property type="match status" value="1"/>
</dbReference>
<comment type="caution">
    <text evidence="2">The sequence shown here is derived from an EMBL/GenBank/DDBJ whole genome shotgun (WGS) entry which is preliminary data.</text>
</comment>
<protein>
    <submittedName>
        <fullName evidence="2">Phytanoyl-CoA dioxygenase family protein</fullName>
    </submittedName>
</protein>
<dbReference type="Pfam" id="PF05721">
    <property type="entry name" value="PhyH"/>
    <property type="match status" value="1"/>
</dbReference>
<evidence type="ECO:0000256" key="1">
    <source>
        <dbReference type="SAM" id="MobiDB-lite"/>
    </source>
</evidence>
<reference evidence="2 3" key="1">
    <citation type="submission" date="2021-01" db="EMBL/GenBank/DDBJ databases">
        <title>Roseomonas sp. nov, a bacterium isolated from an oil production mixture in Yumen Oilfield.</title>
        <authorList>
            <person name="Wu D."/>
        </authorList>
    </citation>
    <scope>NUCLEOTIDE SEQUENCE [LARGE SCALE GENOMIC DNA]</scope>
    <source>
        <strain evidence="2 3">ROY-5-3</strain>
    </source>
</reference>
<gene>
    <name evidence="2" type="ORF">JJQ90_07650</name>
</gene>
<evidence type="ECO:0000313" key="3">
    <source>
        <dbReference type="Proteomes" id="UP000689967"/>
    </source>
</evidence>
<dbReference type="RefSeq" id="WP_216874078.1">
    <property type="nucleotide sequence ID" value="NZ_JAERQM010000002.1"/>
</dbReference>
<keyword evidence="2" id="KW-0560">Oxidoreductase</keyword>
<dbReference type="EMBL" id="JAERQM010000002">
    <property type="protein sequence ID" value="MBU8543574.1"/>
    <property type="molecule type" value="Genomic_DNA"/>
</dbReference>
<evidence type="ECO:0000313" key="2">
    <source>
        <dbReference type="EMBL" id="MBU8543574.1"/>
    </source>
</evidence>
<dbReference type="Proteomes" id="UP000689967">
    <property type="component" value="Unassembled WGS sequence"/>
</dbReference>
<keyword evidence="2" id="KW-0223">Dioxygenase</keyword>